<proteinExistence type="predicted"/>
<dbReference type="EMBL" id="BAAAXF010000082">
    <property type="protein sequence ID" value="GAA3504645.1"/>
    <property type="molecule type" value="Genomic_DNA"/>
</dbReference>
<gene>
    <name evidence="2" type="ORF">GCM10019016_117580</name>
</gene>
<comment type="caution">
    <text evidence="2">The sequence shown here is derived from an EMBL/GenBank/DDBJ whole genome shotgun (WGS) entry which is preliminary data.</text>
</comment>
<keyword evidence="2" id="KW-0378">Hydrolase</keyword>
<reference evidence="3" key="1">
    <citation type="journal article" date="2019" name="Int. J. Syst. Evol. Microbiol.">
        <title>The Global Catalogue of Microorganisms (GCM) 10K type strain sequencing project: providing services to taxonomists for standard genome sequencing and annotation.</title>
        <authorList>
            <consortium name="The Broad Institute Genomics Platform"/>
            <consortium name="The Broad Institute Genome Sequencing Center for Infectious Disease"/>
            <person name="Wu L."/>
            <person name="Ma J."/>
        </authorList>
    </citation>
    <scope>NUCLEOTIDE SEQUENCE [LARGE SCALE GENOMIC DNA]</scope>
    <source>
        <strain evidence="3">JCM 4816</strain>
    </source>
</reference>
<evidence type="ECO:0000313" key="3">
    <source>
        <dbReference type="Proteomes" id="UP001501455"/>
    </source>
</evidence>
<name>A0ABP6UBT1_9ACTN</name>
<accession>A0ABP6UBT1</accession>
<dbReference type="Proteomes" id="UP001501455">
    <property type="component" value="Unassembled WGS sequence"/>
</dbReference>
<evidence type="ECO:0000313" key="2">
    <source>
        <dbReference type="EMBL" id="GAA3504645.1"/>
    </source>
</evidence>
<sequence length="395" mass="43482">MCVHAVRVPARSGTSTTPNGNREGAMELAFLNPLYERPGPWASVYVDTSRHTENTPHERHLTARAMARELADQGADEATCDAVRRALEELRHSSEPHGRALFARDGEVVLDPPLARPPQNDWAQWAPLPRVAPLLELAGEDPVCVVAYVDRKGADFELRSALGRDDAGGVTGRQWPVHRTSSVDWSERHFQLRVENTWEHNAAEIADALAVCQEETGADLLILVGDDREQHAVRERLPQRLHGMVVEASRGAGSRLLDEDVERIRAEHVRDRAAAELERFLAARTPDDEGRAGAVEGVPALVEAAREHRIDELLIRPDGPDAHREVWIGEDPDQLAVRRTDLKILGEQQSWSARADDALIRSAVATAAPALSVTAAPEMREDAPVGGLGALLRWK</sequence>
<dbReference type="Pfam" id="PF18844">
    <property type="entry name" value="baeRF_family2"/>
    <property type="match status" value="1"/>
</dbReference>
<dbReference type="InterPro" id="IPR040701">
    <property type="entry name" value="Bact_RF_family2"/>
</dbReference>
<feature type="region of interest" description="Disordered" evidence="1">
    <location>
        <begin position="1"/>
        <end position="23"/>
    </location>
</feature>
<evidence type="ECO:0000256" key="1">
    <source>
        <dbReference type="SAM" id="MobiDB-lite"/>
    </source>
</evidence>
<keyword evidence="3" id="KW-1185">Reference proteome</keyword>
<protein>
    <submittedName>
        <fullName evidence="2">Vms1/Ankzf1 family peptidyl-tRNA hydrolase</fullName>
    </submittedName>
</protein>
<dbReference type="GO" id="GO:0016787">
    <property type="term" value="F:hydrolase activity"/>
    <property type="evidence" value="ECO:0007669"/>
    <property type="project" value="UniProtKB-KW"/>
</dbReference>
<organism evidence="2 3">
    <name type="scientific">Streptomyces prasinosporus</name>
    <dbReference type="NCBI Taxonomy" id="68256"/>
    <lineage>
        <taxon>Bacteria</taxon>
        <taxon>Bacillati</taxon>
        <taxon>Actinomycetota</taxon>
        <taxon>Actinomycetes</taxon>
        <taxon>Kitasatosporales</taxon>
        <taxon>Streptomycetaceae</taxon>
        <taxon>Streptomyces</taxon>
        <taxon>Streptomyces albogriseolus group</taxon>
    </lineage>
</organism>